<feature type="binding site" evidence="8">
    <location>
        <begin position="314"/>
        <end position="316"/>
    </location>
    <ligand>
        <name>GTP</name>
        <dbReference type="ChEBI" id="CHEBI:37565"/>
    </ligand>
</feature>
<dbReference type="NCBIfam" id="NF008956">
    <property type="entry name" value="PRK12299.1"/>
    <property type="match status" value="1"/>
</dbReference>
<feature type="domain" description="OBG-type G" evidence="9">
    <location>
        <begin position="160"/>
        <end position="333"/>
    </location>
</feature>
<dbReference type="Gene3D" id="2.70.210.12">
    <property type="entry name" value="GTP1/OBG domain"/>
    <property type="match status" value="1"/>
</dbReference>
<dbReference type="PROSITE" id="PS51710">
    <property type="entry name" value="G_OBG"/>
    <property type="match status" value="1"/>
</dbReference>
<dbReference type="AlphaFoldDB" id="A0A0P9EQ59"/>
<evidence type="ECO:0000259" key="10">
    <source>
        <dbReference type="PROSITE" id="PS51883"/>
    </source>
</evidence>
<keyword evidence="12" id="KW-1185">Reference proteome</keyword>
<evidence type="ECO:0000313" key="12">
    <source>
        <dbReference type="Proteomes" id="UP000183104"/>
    </source>
</evidence>
<organism evidence="11 12">
    <name type="scientific">Thiohalorhabdus denitrificans</name>
    <dbReference type="NCBI Taxonomy" id="381306"/>
    <lineage>
        <taxon>Bacteria</taxon>
        <taxon>Pseudomonadati</taxon>
        <taxon>Pseudomonadota</taxon>
        <taxon>Gammaproteobacteria</taxon>
        <taxon>Thiohalorhabdales</taxon>
        <taxon>Thiohalorhabdaceae</taxon>
        <taxon>Thiohalorhabdus</taxon>
    </lineage>
</organism>
<dbReference type="PRINTS" id="PR00326">
    <property type="entry name" value="GTP1OBG"/>
</dbReference>
<evidence type="ECO:0000259" key="9">
    <source>
        <dbReference type="PROSITE" id="PS51710"/>
    </source>
</evidence>
<dbReference type="Proteomes" id="UP000183104">
    <property type="component" value="Unassembled WGS sequence"/>
</dbReference>
<evidence type="ECO:0000256" key="4">
    <source>
        <dbReference type="ARBA" id="ARBA00022741"/>
    </source>
</evidence>
<protein>
    <recommendedName>
        <fullName evidence="8">GTPase Obg</fullName>
        <ecNumber evidence="8">3.6.5.-</ecNumber>
    </recommendedName>
    <alternativeName>
        <fullName evidence="8">GTP-binding protein Obg</fullName>
    </alternativeName>
</protein>
<dbReference type="FunFam" id="2.70.210.12:FF:000001">
    <property type="entry name" value="GTPase Obg"/>
    <property type="match status" value="1"/>
</dbReference>
<dbReference type="NCBIfam" id="TIGR02729">
    <property type="entry name" value="Obg_CgtA"/>
    <property type="match status" value="1"/>
</dbReference>
<keyword evidence="5 8" id="KW-0378">Hydrolase</keyword>
<dbReference type="Gene3D" id="3.40.50.300">
    <property type="entry name" value="P-loop containing nucleotide triphosphate hydrolases"/>
    <property type="match status" value="1"/>
</dbReference>
<dbReference type="InterPro" id="IPR006073">
    <property type="entry name" value="GTP-bd"/>
</dbReference>
<dbReference type="Pfam" id="PF01018">
    <property type="entry name" value="GTP1_OBG"/>
    <property type="match status" value="1"/>
</dbReference>
<accession>A0A0P9EQ59</accession>
<evidence type="ECO:0000256" key="8">
    <source>
        <dbReference type="HAMAP-Rule" id="MF_01454"/>
    </source>
</evidence>
<feature type="binding site" evidence="8">
    <location>
        <begin position="166"/>
        <end position="173"/>
    </location>
    <ligand>
        <name>GTP</name>
        <dbReference type="ChEBI" id="CHEBI:37565"/>
    </ligand>
</feature>
<proteinExistence type="inferred from homology"/>
<keyword evidence="7 8" id="KW-0342">GTP-binding</keyword>
<dbReference type="InterPro" id="IPR006074">
    <property type="entry name" value="GTP1-OBG_CS"/>
</dbReference>
<evidence type="ECO:0000256" key="2">
    <source>
        <dbReference type="ARBA" id="ARBA00022490"/>
    </source>
</evidence>
<sequence>MHFVDEARIRVQAGDGGHGVAHFRREKYVPKGGPDGGDGGKGGDVVLVGDESLATLVDFRYQKSYRAERGTDGAGQQCTGRSGEDCVLPVPVGTQVFNEETGELVGDVVADGQRLVVARGGRGGLGNVHFKSSTNRTPRQSTEGMPGERYALRLELRLLAHVGLVGLPNAGKSSLVRAVSAARPRVADYPFTTLQPVLGVVRVDPERSFVMADIPGLIEGAAEGAGLGTRFLRQLARNKLLLHVVDIAPPDGSDPAANVRRVEAELEKYDPELLGRQRWLVANKMDLVPESDRQDWLDLLAEELGWPGPVYGVSAEAGIGLRRLTTDIMSELERESEPE</sequence>
<dbReference type="GO" id="GO:0005525">
    <property type="term" value="F:GTP binding"/>
    <property type="evidence" value="ECO:0007669"/>
    <property type="project" value="UniProtKB-UniRule"/>
</dbReference>
<keyword evidence="4 8" id="KW-0547">Nucleotide-binding</keyword>
<dbReference type="InterPro" id="IPR045086">
    <property type="entry name" value="OBG_GTPase"/>
</dbReference>
<keyword evidence="6 8" id="KW-0460">Magnesium</keyword>
<name>A0A0P9EQ59_9GAMM</name>
<feature type="binding site" evidence="8">
    <location>
        <begin position="213"/>
        <end position="216"/>
    </location>
    <ligand>
        <name>GTP</name>
        <dbReference type="ChEBI" id="CHEBI:37565"/>
    </ligand>
</feature>
<dbReference type="PROSITE" id="PS00905">
    <property type="entry name" value="GTP1_OBG"/>
    <property type="match status" value="1"/>
</dbReference>
<evidence type="ECO:0000313" key="11">
    <source>
        <dbReference type="EMBL" id="SCY48673.1"/>
    </source>
</evidence>
<gene>
    <name evidence="8" type="primary">obg</name>
    <name evidence="11" type="ORF">SAMN05661077_2265</name>
</gene>
<dbReference type="GO" id="GO:0005737">
    <property type="term" value="C:cytoplasm"/>
    <property type="evidence" value="ECO:0007669"/>
    <property type="project" value="UniProtKB-SubCell"/>
</dbReference>
<dbReference type="GO" id="GO:0000287">
    <property type="term" value="F:magnesium ion binding"/>
    <property type="evidence" value="ECO:0007669"/>
    <property type="project" value="InterPro"/>
</dbReference>
<dbReference type="InterPro" id="IPR014100">
    <property type="entry name" value="GTP-bd_Obg/CgtA"/>
</dbReference>
<comment type="cofactor">
    <cofactor evidence="8">
        <name>Mg(2+)</name>
        <dbReference type="ChEBI" id="CHEBI:18420"/>
    </cofactor>
</comment>
<dbReference type="GO" id="GO:0003924">
    <property type="term" value="F:GTPase activity"/>
    <property type="evidence" value="ECO:0007669"/>
    <property type="project" value="UniProtKB-UniRule"/>
</dbReference>
<dbReference type="CDD" id="cd01898">
    <property type="entry name" value="Obg"/>
    <property type="match status" value="1"/>
</dbReference>
<feature type="domain" description="Obg" evidence="10">
    <location>
        <begin position="1"/>
        <end position="159"/>
    </location>
</feature>
<dbReference type="PATRIC" id="fig|381306.5.peg.2308"/>
<reference evidence="12" key="1">
    <citation type="submission" date="2016-10" db="EMBL/GenBank/DDBJ databases">
        <authorList>
            <person name="Varghese N."/>
        </authorList>
    </citation>
    <scope>NUCLEOTIDE SEQUENCE [LARGE SCALE GENOMIC DNA]</scope>
    <source>
        <strain evidence="12">HL 19</strain>
    </source>
</reference>
<comment type="similarity">
    <text evidence="1 8">Belongs to the TRAFAC class OBG-HflX-like GTPase superfamily. OBG GTPase family.</text>
</comment>
<comment type="subcellular location">
    <subcellularLocation>
        <location evidence="8">Cytoplasm</location>
    </subcellularLocation>
</comment>
<keyword evidence="3 8" id="KW-0479">Metal-binding</keyword>
<feature type="binding site" evidence="8">
    <location>
        <begin position="191"/>
        <end position="195"/>
    </location>
    <ligand>
        <name>GTP</name>
        <dbReference type="ChEBI" id="CHEBI:37565"/>
    </ligand>
</feature>
<dbReference type="STRING" id="381306.AN478_05575"/>
<dbReference type="PANTHER" id="PTHR11702">
    <property type="entry name" value="DEVELOPMENTALLY REGULATED GTP-BINDING PROTEIN-RELATED"/>
    <property type="match status" value="1"/>
</dbReference>
<dbReference type="PROSITE" id="PS51883">
    <property type="entry name" value="OBG"/>
    <property type="match status" value="1"/>
</dbReference>
<comment type="function">
    <text evidence="8">An essential GTPase which binds GTP, GDP and possibly (p)ppGpp with moderate affinity, with high nucleotide exchange rates and a fairly low GTP hydrolysis rate. Plays a role in control of the cell cycle, stress response, ribosome biogenesis and in those bacteria that undergo differentiation, in morphogenesis control.</text>
</comment>
<dbReference type="EMBL" id="FMUN01000006">
    <property type="protein sequence ID" value="SCY48673.1"/>
    <property type="molecule type" value="Genomic_DNA"/>
</dbReference>
<dbReference type="PANTHER" id="PTHR11702:SF31">
    <property type="entry name" value="MITOCHONDRIAL RIBOSOME-ASSOCIATED GTPASE 2"/>
    <property type="match status" value="1"/>
</dbReference>
<comment type="subunit">
    <text evidence="8">Monomer.</text>
</comment>
<dbReference type="RefSeq" id="WP_054965630.1">
    <property type="nucleotide sequence ID" value="NZ_FMUN01000006.1"/>
</dbReference>
<dbReference type="GO" id="GO:0042254">
    <property type="term" value="P:ribosome biogenesis"/>
    <property type="evidence" value="ECO:0007669"/>
    <property type="project" value="UniProtKB-UniRule"/>
</dbReference>
<evidence type="ECO:0000256" key="7">
    <source>
        <dbReference type="ARBA" id="ARBA00023134"/>
    </source>
</evidence>
<dbReference type="PIRSF" id="PIRSF002401">
    <property type="entry name" value="GTP_bd_Obg/CgtA"/>
    <property type="match status" value="1"/>
</dbReference>
<dbReference type="OrthoDB" id="9807318at2"/>
<dbReference type="Pfam" id="PF01926">
    <property type="entry name" value="MMR_HSR1"/>
    <property type="match status" value="1"/>
</dbReference>
<evidence type="ECO:0000256" key="5">
    <source>
        <dbReference type="ARBA" id="ARBA00022801"/>
    </source>
</evidence>
<dbReference type="SUPFAM" id="SSF52540">
    <property type="entry name" value="P-loop containing nucleoside triphosphate hydrolases"/>
    <property type="match status" value="1"/>
</dbReference>
<dbReference type="SUPFAM" id="SSF82051">
    <property type="entry name" value="Obg GTP-binding protein N-terminal domain"/>
    <property type="match status" value="1"/>
</dbReference>
<dbReference type="EC" id="3.6.5.-" evidence="8"/>
<feature type="binding site" evidence="8">
    <location>
        <position position="173"/>
    </location>
    <ligand>
        <name>Mg(2+)</name>
        <dbReference type="ChEBI" id="CHEBI:18420"/>
    </ligand>
</feature>
<dbReference type="InterPro" id="IPR027417">
    <property type="entry name" value="P-loop_NTPase"/>
</dbReference>
<evidence type="ECO:0000256" key="3">
    <source>
        <dbReference type="ARBA" id="ARBA00022723"/>
    </source>
</evidence>
<dbReference type="InterPro" id="IPR036726">
    <property type="entry name" value="GTP1_OBG_dom_sf"/>
</dbReference>
<dbReference type="NCBIfam" id="NF008955">
    <property type="entry name" value="PRK12297.1"/>
    <property type="match status" value="1"/>
</dbReference>
<dbReference type="InterPro" id="IPR006169">
    <property type="entry name" value="GTP1_OBG_dom"/>
</dbReference>
<dbReference type="HAMAP" id="MF_01454">
    <property type="entry name" value="GTPase_Obg"/>
    <property type="match status" value="1"/>
</dbReference>
<feature type="binding site" evidence="8">
    <location>
        <position position="193"/>
    </location>
    <ligand>
        <name>Mg(2+)</name>
        <dbReference type="ChEBI" id="CHEBI:18420"/>
    </ligand>
</feature>
<dbReference type="GO" id="GO:0043022">
    <property type="term" value="F:ribosome binding"/>
    <property type="evidence" value="ECO:0007669"/>
    <property type="project" value="UniProtKB-ARBA"/>
</dbReference>
<feature type="binding site" evidence="8">
    <location>
        <begin position="283"/>
        <end position="286"/>
    </location>
    <ligand>
        <name>GTP</name>
        <dbReference type="ChEBI" id="CHEBI:37565"/>
    </ligand>
</feature>
<evidence type="ECO:0000256" key="1">
    <source>
        <dbReference type="ARBA" id="ARBA00007699"/>
    </source>
</evidence>
<evidence type="ECO:0000256" key="6">
    <source>
        <dbReference type="ARBA" id="ARBA00022842"/>
    </source>
</evidence>
<keyword evidence="2 8" id="KW-0963">Cytoplasm</keyword>
<dbReference type="InterPro" id="IPR031167">
    <property type="entry name" value="G_OBG"/>
</dbReference>